<protein>
    <submittedName>
        <fullName evidence="1">Uncharacterized protein</fullName>
    </submittedName>
</protein>
<proteinExistence type="predicted"/>
<name>A0A934I6K2_9CORY</name>
<dbReference type="Proteomes" id="UP000645966">
    <property type="component" value="Unassembled WGS sequence"/>
</dbReference>
<organism evidence="1 2">
    <name type="scientific">Corynebacterium meridianum</name>
    <dbReference type="NCBI Taxonomy" id="2765363"/>
    <lineage>
        <taxon>Bacteria</taxon>
        <taxon>Bacillati</taxon>
        <taxon>Actinomycetota</taxon>
        <taxon>Actinomycetes</taxon>
        <taxon>Mycobacteriales</taxon>
        <taxon>Corynebacteriaceae</taxon>
        <taxon>Corynebacterium</taxon>
    </lineage>
</organism>
<accession>A0A934I6K2</accession>
<dbReference type="EMBL" id="JAEIOS010000013">
    <property type="protein sequence ID" value="MBI8989986.1"/>
    <property type="molecule type" value="Genomic_DNA"/>
</dbReference>
<keyword evidence="2" id="KW-1185">Reference proteome</keyword>
<sequence length="239" mass="26351">MKDALDPYIGEIEFAVPGETYSRYLQFEGPYMNTPDSDRYVVDLKEPPAGGKSYGFNSLDSVSYTPKLSEAGSDIDIPVEVIYADGTSEEISFKLHVIGTADLDGFRMAYGESNSYRGLEASISPRFYSGYELVDLDTVPEGAEFSLEPGYSEGLRIDPRTGIFSYVPSGDAEFGSVVEGSVILAISGRDSKVSSFKFTVRKFAGLSWGGTRVFQRSSGFRPQPRLSRSSMEHRLIMIR</sequence>
<gene>
    <name evidence="1" type="ORF">JDV75_09495</name>
</gene>
<dbReference type="RefSeq" id="WP_198738987.1">
    <property type="nucleotide sequence ID" value="NZ_JAEIOS010000013.1"/>
</dbReference>
<evidence type="ECO:0000313" key="2">
    <source>
        <dbReference type="Proteomes" id="UP000645966"/>
    </source>
</evidence>
<evidence type="ECO:0000313" key="1">
    <source>
        <dbReference type="EMBL" id="MBI8989986.1"/>
    </source>
</evidence>
<dbReference type="AlphaFoldDB" id="A0A934I6K2"/>
<comment type="caution">
    <text evidence="1">The sequence shown here is derived from an EMBL/GenBank/DDBJ whole genome shotgun (WGS) entry which is preliminary data.</text>
</comment>
<reference evidence="1" key="1">
    <citation type="submission" date="2020-12" db="EMBL/GenBank/DDBJ databases">
        <title>Genome public.</title>
        <authorList>
            <person name="Sun Q."/>
        </authorList>
    </citation>
    <scope>NUCLEOTIDE SEQUENCE</scope>
    <source>
        <strain evidence="1">CCM 8863</strain>
    </source>
</reference>